<evidence type="ECO:0000259" key="6">
    <source>
        <dbReference type="PROSITE" id="PS50102"/>
    </source>
</evidence>
<feature type="region of interest" description="Disordered" evidence="5">
    <location>
        <begin position="135"/>
        <end position="156"/>
    </location>
</feature>
<dbReference type="InterPro" id="IPR035979">
    <property type="entry name" value="RBD_domain_sf"/>
</dbReference>
<accession>A0ABP0UFG3</accession>
<feature type="domain" description="RRM" evidence="6">
    <location>
        <begin position="162"/>
        <end position="240"/>
    </location>
</feature>
<dbReference type="InterPro" id="IPR036612">
    <property type="entry name" value="KH_dom_type_1_sf"/>
</dbReference>
<evidence type="ECO:0000256" key="2">
    <source>
        <dbReference type="PROSITE-ProRule" id="PRU00047"/>
    </source>
</evidence>
<evidence type="ECO:0000256" key="3">
    <source>
        <dbReference type="PROSITE-ProRule" id="PRU00176"/>
    </source>
</evidence>
<dbReference type="InterPro" id="IPR000504">
    <property type="entry name" value="RRM_dom"/>
</dbReference>
<evidence type="ECO:0000259" key="7">
    <source>
        <dbReference type="PROSITE" id="PS50158"/>
    </source>
</evidence>
<dbReference type="SMART" id="SM00360">
    <property type="entry name" value="RRM"/>
    <property type="match status" value="1"/>
</dbReference>
<dbReference type="InterPro" id="IPR055256">
    <property type="entry name" value="KH_1_KHDC4/BBP-like"/>
</dbReference>
<keyword evidence="1 3" id="KW-0694">RNA-binding</keyword>
<evidence type="ECO:0000313" key="9">
    <source>
        <dbReference type="Proteomes" id="UP001497512"/>
    </source>
</evidence>
<feature type="region of interest" description="Disordered" evidence="5">
    <location>
        <begin position="361"/>
        <end position="384"/>
    </location>
</feature>
<comment type="function">
    <text evidence="4">Necessary for the splicing of pre-mRNA. Has a role in the recognition of the branch site (5'-UACUAAC-3'), the pyrimidine tract and the 3'-splice site at the 3'-end of introns.</text>
</comment>
<dbReference type="PROSITE" id="PS50158">
    <property type="entry name" value="ZF_CCHC"/>
    <property type="match status" value="1"/>
</dbReference>
<dbReference type="Gene3D" id="3.30.70.330">
    <property type="match status" value="1"/>
</dbReference>
<sequence length="495" mass="53440">MERETGAKIVIRGKGSAKEGRSAQKRDLKPDPSENEDLHVLVEADTADGLEKAAGMVEKLLLPVEEGRNEHKRAQLRELAALNGTIRDDEYCHLCGEPGHRQYACPARHSTFKSDVSCRICGDGGHPTIDCPLKGSTQGNKMDDDPQGGGSMGNKFNKDDDANLYVGYLPSTIDDEALVRLFAPFGVVEDAKVIRDRLNGSSKGYGFVKYAEPSSATAAVAHMNGYRVEGRTLAVRVAAPVPPPRGPAVSQYHGYYPPPPPSSASPAPPPLPPPGGSAVPPSWPGNAGVQYVSSGQSNAVVTTSKLTIFLSSSGDNLGSPLSMKAEELIGHNIFRPFTAPSILPPPPPRQIYEPEERRLSKFPQVSKSKRKELAGHNFSGTPKPLQQLDKCEVEYGGVTKDHADLKANAIKVHKQKFQTLEGHNILFRDEACPKPLMSVETPTKPSHVVSKAKMQELLGNGPIIPPLPAQIPIDTKLRKASDGHTYHGHQLPCHH</sequence>
<dbReference type="PANTHER" id="PTHR11208:SF45">
    <property type="entry name" value="SPLICING FACTOR 1"/>
    <property type="match status" value="1"/>
</dbReference>
<proteinExistence type="inferred from homology"/>
<feature type="region of interest" description="Disordered" evidence="5">
    <location>
        <begin position="249"/>
        <end position="282"/>
    </location>
</feature>
<keyword evidence="4" id="KW-0479">Metal-binding</keyword>
<dbReference type="InterPro" id="IPR036875">
    <property type="entry name" value="Znf_CCHC_sf"/>
</dbReference>
<comment type="subcellular location">
    <subcellularLocation>
        <location evidence="4">Nucleus</location>
    </subcellularLocation>
</comment>
<protein>
    <recommendedName>
        <fullName evidence="4">Branchpoint-bridging protein</fullName>
    </recommendedName>
</protein>
<keyword evidence="4" id="KW-0539">Nucleus</keyword>
<feature type="region of interest" description="Disordered" evidence="5">
    <location>
        <begin position="1"/>
        <end position="37"/>
    </location>
</feature>
<evidence type="ECO:0000256" key="1">
    <source>
        <dbReference type="ARBA" id="ARBA00022884"/>
    </source>
</evidence>
<dbReference type="Pfam" id="PF22675">
    <property type="entry name" value="KH-I_KHDC4-BBP"/>
    <property type="match status" value="1"/>
</dbReference>
<dbReference type="SMART" id="SM00343">
    <property type="entry name" value="ZnF_C2HC"/>
    <property type="match status" value="2"/>
</dbReference>
<organism evidence="8 9">
    <name type="scientific">Sphagnum troendelagicum</name>
    <dbReference type="NCBI Taxonomy" id="128251"/>
    <lineage>
        <taxon>Eukaryota</taxon>
        <taxon>Viridiplantae</taxon>
        <taxon>Streptophyta</taxon>
        <taxon>Embryophyta</taxon>
        <taxon>Bryophyta</taxon>
        <taxon>Sphagnophytina</taxon>
        <taxon>Sphagnopsida</taxon>
        <taxon>Sphagnales</taxon>
        <taxon>Sphagnaceae</taxon>
        <taxon>Sphagnum</taxon>
    </lineage>
</organism>
<dbReference type="Pfam" id="PF00076">
    <property type="entry name" value="RRM_1"/>
    <property type="match status" value="1"/>
</dbReference>
<reference evidence="8" key="1">
    <citation type="submission" date="2024-02" db="EMBL/GenBank/DDBJ databases">
        <authorList>
            <consortium name="ELIXIR-Norway"/>
            <consortium name="Elixir Norway"/>
        </authorList>
    </citation>
    <scope>NUCLEOTIDE SEQUENCE</scope>
</reference>
<feature type="domain" description="CCHC-type" evidence="7">
    <location>
        <begin position="92"/>
        <end position="106"/>
    </location>
</feature>
<dbReference type="SUPFAM" id="SSF54928">
    <property type="entry name" value="RNA-binding domain, RBD"/>
    <property type="match status" value="1"/>
</dbReference>
<dbReference type="PROSITE" id="PS50102">
    <property type="entry name" value="RRM"/>
    <property type="match status" value="1"/>
</dbReference>
<keyword evidence="4" id="KW-0747">Spliceosome</keyword>
<keyword evidence="4" id="KW-0508">mRNA splicing</keyword>
<dbReference type="EMBL" id="OZ019895">
    <property type="protein sequence ID" value="CAK9219675.1"/>
    <property type="molecule type" value="Genomic_DNA"/>
</dbReference>
<keyword evidence="2 4" id="KW-0863">Zinc-finger</keyword>
<dbReference type="Proteomes" id="UP001497512">
    <property type="component" value="Chromosome 3"/>
</dbReference>
<keyword evidence="9" id="KW-1185">Reference proteome</keyword>
<dbReference type="InterPro" id="IPR045071">
    <property type="entry name" value="BBP-like"/>
</dbReference>
<dbReference type="Gene3D" id="3.30.1370.10">
    <property type="entry name" value="K Homology domain, type 1"/>
    <property type="match status" value="1"/>
</dbReference>
<keyword evidence="4" id="KW-0507">mRNA processing</keyword>
<evidence type="ECO:0000256" key="5">
    <source>
        <dbReference type="SAM" id="MobiDB-lite"/>
    </source>
</evidence>
<evidence type="ECO:0000313" key="8">
    <source>
        <dbReference type="EMBL" id="CAK9219675.1"/>
    </source>
</evidence>
<dbReference type="Gene3D" id="4.10.60.10">
    <property type="entry name" value="Zinc finger, CCHC-type"/>
    <property type="match status" value="1"/>
</dbReference>
<dbReference type="PANTHER" id="PTHR11208">
    <property type="entry name" value="RNA-BINDING PROTEIN RELATED"/>
    <property type="match status" value="1"/>
</dbReference>
<name>A0ABP0UFG3_9BRYO</name>
<evidence type="ECO:0000256" key="4">
    <source>
        <dbReference type="RuleBase" id="RU367126"/>
    </source>
</evidence>
<dbReference type="InterPro" id="IPR012677">
    <property type="entry name" value="Nucleotide-bd_a/b_plait_sf"/>
</dbReference>
<dbReference type="SUPFAM" id="SSF57756">
    <property type="entry name" value="Retrovirus zinc finger-like domains"/>
    <property type="match status" value="1"/>
</dbReference>
<feature type="compositionally biased region" description="Basic and acidic residues" evidence="5">
    <location>
        <begin position="16"/>
        <end position="37"/>
    </location>
</feature>
<dbReference type="SUPFAM" id="SSF54791">
    <property type="entry name" value="Eukaryotic type KH-domain (KH-domain type I)"/>
    <property type="match status" value="1"/>
</dbReference>
<gene>
    <name evidence="8" type="ORF">CSSPTR1EN2_LOCUS14744</name>
</gene>
<dbReference type="InterPro" id="IPR001878">
    <property type="entry name" value="Znf_CCHC"/>
</dbReference>
<keyword evidence="4" id="KW-0862">Zinc</keyword>
<comment type="similarity">
    <text evidence="4">Belongs to the BBP/SF1 family.</text>
</comment>
<feature type="compositionally biased region" description="Pro residues" evidence="5">
    <location>
        <begin position="256"/>
        <end position="275"/>
    </location>
</feature>